<comment type="caution">
    <text evidence="8">The sequence shown here is derived from an EMBL/GenBank/DDBJ whole genome shotgun (WGS) entry which is preliminary data.</text>
</comment>
<proteinExistence type="predicted"/>
<evidence type="ECO:0000256" key="1">
    <source>
        <dbReference type="ARBA" id="ARBA00004141"/>
    </source>
</evidence>
<dbReference type="EMBL" id="MJBS01000159">
    <property type="protein sequence ID" value="OHE92092.1"/>
    <property type="molecule type" value="Genomic_DNA"/>
</dbReference>
<feature type="compositionally biased region" description="Low complexity" evidence="5">
    <location>
        <begin position="27"/>
        <end position="40"/>
    </location>
</feature>
<keyword evidence="3 6" id="KW-1133">Transmembrane helix</keyword>
<dbReference type="InterPro" id="IPR036259">
    <property type="entry name" value="MFS_trans_sf"/>
</dbReference>
<name>A0A1G4ASS4_9PEZI</name>
<evidence type="ECO:0000259" key="7">
    <source>
        <dbReference type="PROSITE" id="PS50850"/>
    </source>
</evidence>
<organism evidence="8 9">
    <name type="scientific">Colletotrichum orchidophilum</name>
    <dbReference type="NCBI Taxonomy" id="1209926"/>
    <lineage>
        <taxon>Eukaryota</taxon>
        <taxon>Fungi</taxon>
        <taxon>Dikarya</taxon>
        <taxon>Ascomycota</taxon>
        <taxon>Pezizomycotina</taxon>
        <taxon>Sordariomycetes</taxon>
        <taxon>Hypocreomycetidae</taxon>
        <taxon>Glomerellales</taxon>
        <taxon>Glomerellaceae</taxon>
        <taxon>Colletotrichum</taxon>
    </lineage>
</organism>
<feature type="transmembrane region" description="Helical" evidence="6">
    <location>
        <begin position="212"/>
        <end position="231"/>
    </location>
</feature>
<dbReference type="PANTHER" id="PTHR42718">
    <property type="entry name" value="MAJOR FACILITATOR SUPERFAMILY MULTIDRUG TRANSPORTER MFSC"/>
    <property type="match status" value="1"/>
</dbReference>
<dbReference type="PROSITE" id="PS50850">
    <property type="entry name" value="MFS"/>
    <property type="match status" value="1"/>
</dbReference>
<evidence type="ECO:0000256" key="5">
    <source>
        <dbReference type="SAM" id="MobiDB-lite"/>
    </source>
</evidence>
<dbReference type="InterPro" id="IPR011701">
    <property type="entry name" value="MFS"/>
</dbReference>
<sequence length="253" mass="26945">MSERCGPFAWCSISDFRVLNQAENPRSATSTSSQSPSQTTIVTETSQHGDVSKGKTVVVISSVTCITGISSLLVGVVTVCIPAMARDVNLQSNLLLWPASVYALTCGCTLLLSGAMADLYGARTLYLMGCFLQSVVTLACGLANTGIQLILFRAFAGVAISMCLPSAVSIITHAFPTGKRRNLDFASMGGGQPIGFSVGLSVGGVFTDTIGWRWGFHIAAIINTIIFLIALKWLPSIGKRDPVTWNRFRTEVD</sequence>
<dbReference type="InterPro" id="IPR020846">
    <property type="entry name" value="MFS_dom"/>
</dbReference>
<dbReference type="Pfam" id="PF07690">
    <property type="entry name" value="MFS_1"/>
    <property type="match status" value="1"/>
</dbReference>
<gene>
    <name evidence="8" type="ORF">CORC01_12607</name>
</gene>
<evidence type="ECO:0000313" key="9">
    <source>
        <dbReference type="Proteomes" id="UP000176998"/>
    </source>
</evidence>
<evidence type="ECO:0000313" key="8">
    <source>
        <dbReference type="EMBL" id="OHE92092.1"/>
    </source>
</evidence>
<dbReference type="GO" id="GO:0016020">
    <property type="term" value="C:membrane"/>
    <property type="evidence" value="ECO:0007669"/>
    <property type="project" value="UniProtKB-SubCell"/>
</dbReference>
<feature type="transmembrane region" description="Helical" evidence="6">
    <location>
        <begin position="96"/>
        <end position="117"/>
    </location>
</feature>
<feature type="region of interest" description="Disordered" evidence="5">
    <location>
        <begin position="25"/>
        <end position="47"/>
    </location>
</feature>
<reference evidence="8 9" key="1">
    <citation type="submission" date="2016-09" db="EMBL/GenBank/DDBJ databases">
        <authorList>
            <person name="Capua I."/>
            <person name="De Benedictis P."/>
            <person name="Joannis T."/>
            <person name="Lombin L.H."/>
            <person name="Cattoli G."/>
        </authorList>
    </citation>
    <scope>NUCLEOTIDE SEQUENCE [LARGE SCALE GENOMIC DNA]</scope>
    <source>
        <strain evidence="8 9">IMI 309357</strain>
    </source>
</reference>
<comment type="subcellular location">
    <subcellularLocation>
        <location evidence="1">Membrane</location>
        <topology evidence="1">Multi-pass membrane protein</topology>
    </subcellularLocation>
</comment>
<keyword evidence="4 6" id="KW-0472">Membrane</keyword>
<feature type="transmembrane region" description="Helical" evidence="6">
    <location>
        <begin position="150"/>
        <end position="171"/>
    </location>
</feature>
<dbReference type="OrthoDB" id="2130629at2759"/>
<evidence type="ECO:0000256" key="6">
    <source>
        <dbReference type="SAM" id="Phobius"/>
    </source>
</evidence>
<feature type="transmembrane region" description="Helical" evidence="6">
    <location>
        <begin position="57"/>
        <end position="84"/>
    </location>
</feature>
<protein>
    <submittedName>
        <fullName evidence="8">Integral membrane protein</fullName>
    </submittedName>
</protein>
<dbReference type="GeneID" id="34565736"/>
<dbReference type="AlphaFoldDB" id="A0A1G4ASS4"/>
<dbReference type="RefSeq" id="XP_022469262.1">
    <property type="nucleotide sequence ID" value="XM_022624226.1"/>
</dbReference>
<keyword evidence="9" id="KW-1185">Reference proteome</keyword>
<dbReference type="Gene3D" id="1.20.1250.20">
    <property type="entry name" value="MFS general substrate transporter like domains"/>
    <property type="match status" value="1"/>
</dbReference>
<evidence type="ECO:0000256" key="2">
    <source>
        <dbReference type="ARBA" id="ARBA00022692"/>
    </source>
</evidence>
<evidence type="ECO:0000256" key="4">
    <source>
        <dbReference type="ARBA" id="ARBA00023136"/>
    </source>
</evidence>
<evidence type="ECO:0000256" key="3">
    <source>
        <dbReference type="ARBA" id="ARBA00022989"/>
    </source>
</evidence>
<dbReference type="STRING" id="1209926.A0A1G4ASS4"/>
<dbReference type="GO" id="GO:0022857">
    <property type="term" value="F:transmembrane transporter activity"/>
    <property type="evidence" value="ECO:0007669"/>
    <property type="project" value="InterPro"/>
</dbReference>
<dbReference type="Proteomes" id="UP000176998">
    <property type="component" value="Unassembled WGS sequence"/>
</dbReference>
<feature type="domain" description="Major facilitator superfamily (MFS) profile" evidence="7">
    <location>
        <begin position="56"/>
        <end position="253"/>
    </location>
</feature>
<dbReference type="SUPFAM" id="SSF103473">
    <property type="entry name" value="MFS general substrate transporter"/>
    <property type="match status" value="1"/>
</dbReference>
<feature type="transmembrane region" description="Helical" evidence="6">
    <location>
        <begin position="124"/>
        <end position="144"/>
    </location>
</feature>
<accession>A0A1G4ASS4</accession>
<dbReference type="PANTHER" id="PTHR42718:SF27">
    <property type="entry name" value="TRANSPORTER, PUTATIVE-RELATED"/>
    <property type="match status" value="1"/>
</dbReference>
<keyword evidence="2 6" id="KW-0812">Transmembrane</keyword>